<feature type="domain" description="Glycosyltransferase 2-like" evidence="2">
    <location>
        <begin position="3"/>
        <end position="127"/>
    </location>
</feature>
<comment type="caution">
    <text evidence="3">The sequence shown here is derived from an EMBL/GenBank/DDBJ whole genome shotgun (WGS) entry which is preliminary data.</text>
</comment>
<dbReference type="InterPro" id="IPR001173">
    <property type="entry name" value="Glyco_trans_2-like"/>
</dbReference>
<evidence type="ECO:0000259" key="2">
    <source>
        <dbReference type="Pfam" id="PF00535"/>
    </source>
</evidence>
<reference evidence="3 4" key="1">
    <citation type="submission" date="2024-12" db="EMBL/GenBank/DDBJ databases">
        <authorList>
            <person name="Lee Y."/>
        </authorList>
    </citation>
    <scope>NUCLEOTIDE SEQUENCE [LARGE SCALE GENOMIC DNA]</scope>
    <source>
        <strain evidence="3 4">03SUJ4</strain>
    </source>
</reference>
<comment type="similarity">
    <text evidence="1">Belongs to the glycosyltransferase 2 family. WaaE/KdtX subfamily.</text>
</comment>
<dbReference type="CDD" id="cd02511">
    <property type="entry name" value="Beta4Glucosyltransferase"/>
    <property type="match status" value="1"/>
</dbReference>
<dbReference type="Gene3D" id="3.90.550.10">
    <property type="entry name" value="Spore Coat Polysaccharide Biosynthesis Protein SpsA, Chain A"/>
    <property type="match status" value="1"/>
</dbReference>
<dbReference type="InterPro" id="IPR029044">
    <property type="entry name" value="Nucleotide-diphossugar_trans"/>
</dbReference>
<organism evidence="3 4">
    <name type="scientific">Terriglobus aquaticus</name>
    <dbReference type="NCBI Taxonomy" id="940139"/>
    <lineage>
        <taxon>Bacteria</taxon>
        <taxon>Pseudomonadati</taxon>
        <taxon>Acidobacteriota</taxon>
        <taxon>Terriglobia</taxon>
        <taxon>Terriglobales</taxon>
        <taxon>Acidobacteriaceae</taxon>
        <taxon>Terriglobus</taxon>
    </lineage>
</organism>
<gene>
    <name evidence="3" type="ORF">ACK2TP_07600</name>
</gene>
<keyword evidence="3" id="KW-0328">Glycosyltransferase</keyword>
<evidence type="ECO:0000256" key="1">
    <source>
        <dbReference type="ARBA" id="ARBA00038494"/>
    </source>
</evidence>
<proteinExistence type="inferred from homology"/>
<keyword evidence="3" id="KW-0808">Transferase</keyword>
<protein>
    <submittedName>
        <fullName evidence="3">Glycosyltransferase family 2 protein</fullName>
        <ecNumber evidence="3">2.4.-.-</ecNumber>
    </submittedName>
</protein>
<dbReference type="SUPFAM" id="SSF53448">
    <property type="entry name" value="Nucleotide-diphospho-sugar transferases"/>
    <property type="match status" value="1"/>
</dbReference>
<sequence>MISVLILTRDEAQALPECLDSVAWSDDVHVLDSLSSDGTQQIARERGAHVTERPFDGYATQRNAGLALPFRHEWILILDADERPSAELSEEMQTAVLTAPPTVTAFRVRRRDYLWGTWLKHAQLTPTYIRLVRRGRARYVREINEVLETDGQVADLHAPLEHYPFLKGMSWWLDRHNRYSTAEAQLLAAGSATSNASWRQALLGKSLQERRAAQKAIFYKMPGRPLVKWMYMMFVRGAVLDGSAGWTYATLQSIYEYMIEVKRREIELRARNTAGRP</sequence>
<dbReference type="Pfam" id="PF00535">
    <property type="entry name" value="Glycos_transf_2"/>
    <property type="match status" value="1"/>
</dbReference>
<accession>A0ABW9KM30</accession>
<dbReference type="EMBL" id="JBJYXY010000001">
    <property type="protein sequence ID" value="MFN2975624.1"/>
    <property type="molecule type" value="Genomic_DNA"/>
</dbReference>
<evidence type="ECO:0000313" key="4">
    <source>
        <dbReference type="Proteomes" id="UP001634747"/>
    </source>
</evidence>
<evidence type="ECO:0000313" key="3">
    <source>
        <dbReference type="EMBL" id="MFN2975624.1"/>
    </source>
</evidence>
<dbReference type="RefSeq" id="WP_263412856.1">
    <property type="nucleotide sequence ID" value="NZ_BAABBH010000001.1"/>
</dbReference>
<dbReference type="GO" id="GO:0016757">
    <property type="term" value="F:glycosyltransferase activity"/>
    <property type="evidence" value="ECO:0007669"/>
    <property type="project" value="UniProtKB-KW"/>
</dbReference>
<dbReference type="Proteomes" id="UP001634747">
    <property type="component" value="Unassembled WGS sequence"/>
</dbReference>
<dbReference type="PANTHER" id="PTHR43630:SF2">
    <property type="entry name" value="GLYCOSYLTRANSFERASE"/>
    <property type="match status" value="1"/>
</dbReference>
<dbReference type="PANTHER" id="PTHR43630">
    <property type="entry name" value="POLY-BETA-1,6-N-ACETYL-D-GLUCOSAMINE SYNTHASE"/>
    <property type="match status" value="1"/>
</dbReference>
<name>A0ABW9KM30_9BACT</name>
<dbReference type="EC" id="2.4.-.-" evidence="3"/>
<keyword evidence="4" id="KW-1185">Reference proteome</keyword>